<comment type="caution">
    <text evidence="1">The sequence shown here is derived from an EMBL/GenBank/DDBJ whole genome shotgun (WGS) entry which is preliminary data.</text>
</comment>
<organism evidence="1 2">
    <name type="scientific">Oceanobacillus longus</name>
    <dbReference type="NCBI Taxonomy" id="930120"/>
    <lineage>
        <taxon>Bacteria</taxon>
        <taxon>Bacillati</taxon>
        <taxon>Bacillota</taxon>
        <taxon>Bacilli</taxon>
        <taxon>Bacillales</taxon>
        <taxon>Bacillaceae</taxon>
        <taxon>Oceanobacillus</taxon>
    </lineage>
</organism>
<reference evidence="2" key="1">
    <citation type="journal article" date="2019" name="Int. J. Syst. Evol. Microbiol.">
        <title>The Global Catalogue of Microorganisms (GCM) 10K type strain sequencing project: providing services to taxonomists for standard genome sequencing and annotation.</title>
        <authorList>
            <consortium name="The Broad Institute Genomics Platform"/>
            <consortium name="The Broad Institute Genome Sequencing Center for Infectious Disease"/>
            <person name="Wu L."/>
            <person name="Ma J."/>
        </authorList>
    </citation>
    <scope>NUCLEOTIDE SEQUENCE [LARGE SCALE GENOMIC DNA]</scope>
    <source>
        <strain evidence="2">IBRC-M 10703</strain>
    </source>
</reference>
<keyword evidence="2" id="KW-1185">Reference proteome</keyword>
<proteinExistence type="predicted"/>
<evidence type="ECO:0000313" key="1">
    <source>
        <dbReference type="EMBL" id="MFC4025767.1"/>
    </source>
</evidence>
<dbReference type="RefSeq" id="WP_379498254.1">
    <property type="nucleotide sequence ID" value="NZ_JBHSAO010000021.1"/>
</dbReference>
<evidence type="ECO:0000313" key="2">
    <source>
        <dbReference type="Proteomes" id="UP001595772"/>
    </source>
</evidence>
<dbReference type="Proteomes" id="UP001595772">
    <property type="component" value="Unassembled WGS sequence"/>
</dbReference>
<accession>A0ABV8H4H0</accession>
<name>A0ABV8H4H0_9BACI</name>
<sequence>MHKPFKEPQNEQCVEFVQQYTLLEGQNGSRSSEVFLEHSFAQPSLLLVKITIGTHISDLITHPFRSMQPALVQVMEALKDD</sequence>
<gene>
    <name evidence="1" type="ORF">ACFOUV_18535</name>
</gene>
<dbReference type="EMBL" id="JBHSAO010000021">
    <property type="protein sequence ID" value="MFC4025767.1"/>
    <property type="molecule type" value="Genomic_DNA"/>
</dbReference>
<protein>
    <submittedName>
        <fullName evidence="1">Uncharacterized protein</fullName>
    </submittedName>
</protein>